<sequence>MHGDKMTELNLRQKIMNDLKLSMKEGNKEEVARLRSITAKFKDLDIESRVTGKEVDEEQLQKALRSMVKSRLDSIAMYEKGNRPELVEKEVAEIETIKRYLPAEIDENILKAEIEKIVSALPEVSMKEMGKVMGELKEKFGAALDAGKAGKIVRALLMGNE</sequence>
<keyword evidence="1" id="KW-0808">Transferase</keyword>
<keyword evidence="2" id="KW-1185">Reference proteome</keyword>
<reference evidence="1 2" key="1">
    <citation type="submission" date="2015-04" db="EMBL/GenBank/DDBJ databases">
        <title>Lasius niger genome sequencing.</title>
        <authorList>
            <person name="Konorov E.A."/>
            <person name="Nikitin M.A."/>
            <person name="Kirill M.V."/>
            <person name="Chang P."/>
        </authorList>
    </citation>
    <scope>NUCLEOTIDE SEQUENCE [LARGE SCALE GENOMIC DNA]</scope>
    <source>
        <tissue evidence="1">Whole</tissue>
    </source>
</reference>
<dbReference type="PANTHER" id="PTHR28055:SF1">
    <property type="entry name" value="ALTERED INHERITANCE OF MITOCHONDRIA PROTEIN 41, MITOCHONDRIAL"/>
    <property type="match status" value="1"/>
</dbReference>
<dbReference type="AlphaFoldDB" id="A0A0J7KFZ6"/>
<evidence type="ECO:0000313" key="2">
    <source>
        <dbReference type="Proteomes" id="UP000036403"/>
    </source>
</evidence>
<dbReference type="InterPro" id="IPR042184">
    <property type="entry name" value="YqeY/Aim41_N"/>
</dbReference>
<dbReference type="InterPro" id="IPR023168">
    <property type="entry name" value="GatB_Yqey_C_2"/>
</dbReference>
<comment type="caution">
    <text evidence="1">The sequence shown here is derived from an EMBL/GenBank/DDBJ whole genome shotgun (WGS) entry which is preliminary data.</text>
</comment>
<evidence type="ECO:0000313" key="1">
    <source>
        <dbReference type="EMBL" id="KMQ89353.1"/>
    </source>
</evidence>
<dbReference type="SUPFAM" id="SSF89095">
    <property type="entry name" value="GatB/YqeY motif"/>
    <property type="match status" value="1"/>
</dbReference>
<dbReference type="InterPro" id="IPR019004">
    <property type="entry name" value="YqeY/Aim41"/>
</dbReference>
<dbReference type="GO" id="GO:0016740">
    <property type="term" value="F:transferase activity"/>
    <property type="evidence" value="ECO:0007669"/>
    <property type="project" value="UniProtKB-KW"/>
</dbReference>
<protein>
    <submittedName>
        <fullName evidence="1">Aspartyl-trna amidotransferase subunit b</fullName>
    </submittedName>
</protein>
<dbReference type="InterPro" id="IPR003789">
    <property type="entry name" value="Asn/Gln_tRNA_amidoTrase-B-like"/>
</dbReference>
<accession>A0A0J7KFZ6</accession>
<dbReference type="Gene3D" id="1.10.1510.10">
    <property type="entry name" value="Uncharacterised protein YqeY/AIM41 PF09424, N-terminal domain"/>
    <property type="match status" value="1"/>
</dbReference>
<dbReference type="EMBL" id="LBMM01007866">
    <property type="protein sequence ID" value="KMQ89353.1"/>
    <property type="molecule type" value="Genomic_DNA"/>
</dbReference>
<dbReference type="Proteomes" id="UP000036403">
    <property type="component" value="Unassembled WGS sequence"/>
</dbReference>
<dbReference type="PaxDb" id="67767-A0A0J7KFZ6"/>
<dbReference type="GO" id="GO:0016884">
    <property type="term" value="F:carbon-nitrogen ligase activity, with glutamine as amido-N-donor"/>
    <property type="evidence" value="ECO:0007669"/>
    <property type="project" value="InterPro"/>
</dbReference>
<organism evidence="1 2">
    <name type="scientific">Lasius niger</name>
    <name type="common">Black garden ant</name>
    <dbReference type="NCBI Taxonomy" id="67767"/>
    <lineage>
        <taxon>Eukaryota</taxon>
        <taxon>Metazoa</taxon>
        <taxon>Ecdysozoa</taxon>
        <taxon>Arthropoda</taxon>
        <taxon>Hexapoda</taxon>
        <taxon>Insecta</taxon>
        <taxon>Pterygota</taxon>
        <taxon>Neoptera</taxon>
        <taxon>Endopterygota</taxon>
        <taxon>Hymenoptera</taxon>
        <taxon>Apocrita</taxon>
        <taxon>Aculeata</taxon>
        <taxon>Formicoidea</taxon>
        <taxon>Formicidae</taxon>
        <taxon>Formicinae</taxon>
        <taxon>Lasius</taxon>
        <taxon>Lasius</taxon>
    </lineage>
</organism>
<dbReference type="Gene3D" id="1.10.10.410">
    <property type="match status" value="1"/>
</dbReference>
<dbReference type="OrthoDB" id="8300277at2759"/>
<name>A0A0J7KFZ6_LASNI</name>
<proteinExistence type="predicted"/>
<dbReference type="Pfam" id="PF09424">
    <property type="entry name" value="YqeY"/>
    <property type="match status" value="1"/>
</dbReference>
<dbReference type="PANTHER" id="PTHR28055">
    <property type="entry name" value="ALTERED INHERITANCE OF MITOCHONDRIA PROTEIN 41, MITOCHONDRIAL"/>
    <property type="match status" value="1"/>
</dbReference>
<gene>
    <name evidence="1" type="ORF">RF55_11029</name>
</gene>